<evidence type="ECO:0000256" key="1">
    <source>
        <dbReference type="SAM" id="SignalP"/>
    </source>
</evidence>
<feature type="signal peptide" evidence="1">
    <location>
        <begin position="1"/>
        <end position="19"/>
    </location>
</feature>
<gene>
    <name evidence="2" type="ORF">B0H67DRAFT_585300</name>
</gene>
<keyword evidence="1" id="KW-0732">Signal</keyword>
<dbReference type="EMBL" id="JAUKUA010000005">
    <property type="protein sequence ID" value="KAK0711423.1"/>
    <property type="molecule type" value="Genomic_DNA"/>
</dbReference>
<evidence type="ECO:0000313" key="3">
    <source>
        <dbReference type="Proteomes" id="UP001172102"/>
    </source>
</evidence>
<comment type="caution">
    <text evidence="2">The sequence shown here is derived from an EMBL/GenBank/DDBJ whole genome shotgun (WGS) entry which is preliminary data.</text>
</comment>
<organism evidence="2 3">
    <name type="scientific">Lasiosphaeris hirsuta</name>
    <dbReference type="NCBI Taxonomy" id="260670"/>
    <lineage>
        <taxon>Eukaryota</taxon>
        <taxon>Fungi</taxon>
        <taxon>Dikarya</taxon>
        <taxon>Ascomycota</taxon>
        <taxon>Pezizomycotina</taxon>
        <taxon>Sordariomycetes</taxon>
        <taxon>Sordariomycetidae</taxon>
        <taxon>Sordariales</taxon>
        <taxon>Lasiosphaeriaceae</taxon>
        <taxon>Lasiosphaeris</taxon>
    </lineage>
</organism>
<keyword evidence="3" id="KW-1185">Reference proteome</keyword>
<name>A0AA40DTK5_9PEZI</name>
<evidence type="ECO:0000313" key="2">
    <source>
        <dbReference type="EMBL" id="KAK0711423.1"/>
    </source>
</evidence>
<feature type="chain" id="PRO_5041246260" evidence="1">
    <location>
        <begin position="20"/>
        <end position="73"/>
    </location>
</feature>
<dbReference type="Proteomes" id="UP001172102">
    <property type="component" value="Unassembled WGS sequence"/>
</dbReference>
<sequence length="73" mass="7771">MPRSSLLFLLALPRPLCRLHPPALVQTHTLALSVCPTLATRGPQSLGFMAQPSSLCSQFLSITQPPLPPGPEA</sequence>
<proteinExistence type="predicted"/>
<dbReference type="AlphaFoldDB" id="A0AA40DTK5"/>
<accession>A0AA40DTK5</accession>
<reference evidence="2" key="1">
    <citation type="submission" date="2023-06" db="EMBL/GenBank/DDBJ databases">
        <title>Genome-scale phylogeny and comparative genomics of the fungal order Sordariales.</title>
        <authorList>
            <consortium name="Lawrence Berkeley National Laboratory"/>
            <person name="Hensen N."/>
            <person name="Bonometti L."/>
            <person name="Westerberg I."/>
            <person name="Brannstrom I.O."/>
            <person name="Guillou S."/>
            <person name="Cros-Aarteil S."/>
            <person name="Calhoun S."/>
            <person name="Haridas S."/>
            <person name="Kuo A."/>
            <person name="Mondo S."/>
            <person name="Pangilinan J."/>
            <person name="Riley R."/>
            <person name="Labutti K."/>
            <person name="Andreopoulos B."/>
            <person name="Lipzen A."/>
            <person name="Chen C."/>
            <person name="Yanf M."/>
            <person name="Daum C."/>
            <person name="Ng V."/>
            <person name="Clum A."/>
            <person name="Steindorff A."/>
            <person name="Ohm R."/>
            <person name="Martin F."/>
            <person name="Silar P."/>
            <person name="Natvig D."/>
            <person name="Lalanne C."/>
            <person name="Gautier V."/>
            <person name="Ament-Velasquez S.L."/>
            <person name="Kruys A."/>
            <person name="Hutchinson M.I."/>
            <person name="Powell A.J."/>
            <person name="Barry K."/>
            <person name="Miller A.N."/>
            <person name="Grigoriev I.V."/>
            <person name="Debuchy R."/>
            <person name="Gladieux P."/>
            <person name="Thoren M.H."/>
            <person name="Johannesson H."/>
        </authorList>
    </citation>
    <scope>NUCLEOTIDE SEQUENCE</scope>
    <source>
        <strain evidence="2">SMH4607-1</strain>
    </source>
</reference>
<protein>
    <submittedName>
        <fullName evidence="2">Uncharacterized protein</fullName>
    </submittedName>
</protein>